<evidence type="ECO:0000256" key="2">
    <source>
        <dbReference type="ARBA" id="ARBA00005336"/>
    </source>
</evidence>
<dbReference type="PANTHER" id="PTHR30480:SF13">
    <property type="entry name" value="BETA-HEXOSAMINIDASE"/>
    <property type="match status" value="1"/>
</dbReference>
<dbReference type="Gene3D" id="3.20.20.300">
    <property type="entry name" value="Glycoside hydrolase, family 3, N-terminal domain"/>
    <property type="match status" value="1"/>
</dbReference>
<dbReference type="EMBL" id="JAMZMM010000050">
    <property type="protein sequence ID" value="MCP2728342.1"/>
    <property type="molecule type" value="Genomic_DNA"/>
</dbReference>
<dbReference type="RefSeq" id="WP_254011139.1">
    <property type="nucleotide sequence ID" value="NZ_JAMZMM010000050.1"/>
</dbReference>
<name>A0AAE3KRE7_9CYAN</name>
<evidence type="ECO:0000256" key="3">
    <source>
        <dbReference type="ARBA" id="ARBA00012663"/>
    </source>
</evidence>
<keyword evidence="4 8" id="KW-0378">Hydrolase</keyword>
<comment type="caution">
    <text evidence="8">The sequence shown here is derived from an EMBL/GenBank/DDBJ whole genome shotgun (WGS) entry which is preliminary data.</text>
</comment>
<keyword evidence="6" id="KW-1133">Transmembrane helix</keyword>
<dbReference type="InterPro" id="IPR017853">
    <property type="entry name" value="GH"/>
</dbReference>
<proteinExistence type="inferred from homology"/>
<evidence type="ECO:0000256" key="6">
    <source>
        <dbReference type="SAM" id="Phobius"/>
    </source>
</evidence>
<evidence type="ECO:0000256" key="5">
    <source>
        <dbReference type="ARBA" id="ARBA00023295"/>
    </source>
</evidence>
<keyword evidence="6" id="KW-0812">Transmembrane</keyword>
<evidence type="ECO:0000313" key="9">
    <source>
        <dbReference type="Proteomes" id="UP001204953"/>
    </source>
</evidence>
<dbReference type="Pfam" id="PF00933">
    <property type="entry name" value="Glyco_hydro_3"/>
    <property type="match status" value="1"/>
</dbReference>
<accession>A0AAE3KRE7</accession>
<dbReference type="Proteomes" id="UP001204953">
    <property type="component" value="Unassembled WGS sequence"/>
</dbReference>
<keyword evidence="9" id="KW-1185">Reference proteome</keyword>
<protein>
    <recommendedName>
        <fullName evidence="3">beta-N-acetylhexosaminidase</fullName>
        <ecNumber evidence="3">3.2.1.52</ecNumber>
    </recommendedName>
</protein>
<dbReference type="InterPro" id="IPR036962">
    <property type="entry name" value="Glyco_hydro_3_N_sf"/>
</dbReference>
<dbReference type="PANTHER" id="PTHR30480">
    <property type="entry name" value="BETA-HEXOSAMINIDASE-RELATED"/>
    <property type="match status" value="1"/>
</dbReference>
<dbReference type="GO" id="GO:0005975">
    <property type="term" value="P:carbohydrate metabolic process"/>
    <property type="evidence" value="ECO:0007669"/>
    <property type="project" value="InterPro"/>
</dbReference>
<keyword evidence="6" id="KW-0472">Membrane</keyword>
<dbReference type="InterPro" id="IPR001764">
    <property type="entry name" value="Glyco_hydro_3_N"/>
</dbReference>
<dbReference type="GO" id="GO:0004563">
    <property type="term" value="F:beta-N-acetylhexosaminidase activity"/>
    <property type="evidence" value="ECO:0007669"/>
    <property type="project" value="UniProtKB-EC"/>
</dbReference>
<comment type="catalytic activity">
    <reaction evidence="1">
        <text>Hydrolysis of terminal non-reducing N-acetyl-D-hexosamine residues in N-acetyl-beta-D-hexosaminides.</text>
        <dbReference type="EC" id="3.2.1.52"/>
    </reaction>
</comment>
<feature type="domain" description="Glycoside hydrolase family 3 N-terminal" evidence="7">
    <location>
        <begin position="101"/>
        <end position="426"/>
    </location>
</feature>
<evidence type="ECO:0000256" key="1">
    <source>
        <dbReference type="ARBA" id="ARBA00001231"/>
    </source>
</evidence>
<dbReference type="EC" id="3.2.1.52" evidence="3"/>
<dbReference type="InterPro" id="IPR050226">
    <property type="entry name" value="NagZ_Beta-hexosaminidase"/>
</dbReference>
<comment type="similarity">
    <text evidence="2">Belongs to the glycosyl hydrolase 3 family.</text>
</comment>
<feature type="transmembrane region" description="Helical" evidence="6">
    <location>
        <begin position="30"/>
        <end position="48"/>
    </location>
</feature>
<dbReference type="SUPFAM" id="SSF51445">
    <property type="entry name" value="(Trans)glycosidases"/>
    <property type="match status" value="1"/>
</dbReference>
<gene>
    <name evidence="8" type="ORF">NJ959_07620</name>
</gene>
<feature type="transmembrane region" description="Helical" evidence="6">
    <location>
        <begin position="7"/>
        <end position="24"/>
    </location>
</feature>
<dbReference type="GO" id="GO:0009254">
    <property type="term" value="P:peptidoglycan turnover"/>
    <property type="evidence" value="ECO:0007669"/>
    <property type="project" value="TreeGrafter"/>
</dbReference>
<evidence type="ECO:0000256" key="4">
    <source>
        <dbReference type="ARBA" id="ARBA00022801"/>
    </source>
</evidence>
<dbReference type="AlphaFoldDB" id="A0AAE3KRE7"/>
<evidence type="ECO:0000259" key="7">
    <source>
        <dbReference type="Pfam" id="PF00933"/>
    </source>
</evidence>
<evidence type="ECO:0000313" key="8">
    <source>
        <dbReference type="EMBL" id="MCP2728342.1"/>
    </source>
</evidence>
<sequence length="435" mass="48164">MKILKICLAIVVLVLAFYFRTPLLASLRPFVFWGIIVFSLGLIAVEIPVLKDNSITRQSLISFLILTVTAFSMSATVAREVKFNSTKNAVLSQEAKKLEHLGQHFIIGYRDFDEIKTLVSKRAIGGIFITARNIKHKTKEDIKKEIKSLQAIRASQGLLPLWIATDQEGGIVSRLSPPLTQLPPLSTFVEGKGKIEVNKKVVVEYARIHGQELSELGVNLNFAPVVDLNKGVINPKDKYSKIYQRAISADKNVVAKVGLWYCQTLEIYRVNCTIKHFPGLGGVYADTHLQHADLNTSVQDLTREDWVPFREVMSNSGGFTMLGHVKLTGVDRDTPVSFSKQVVTGIIRNSWQYDGILITDDFSMEPVYGSGDGLEGATVKAMNAGVDLILIAYDTDLYYSAMNALLNAEVGGKLDREMLSKSQKRLDSGLQGLRG</sequence>
<feature type="transmembrane region" description="Helical" evidence="6">
    <location>
        <begin position="60"/>
        <end position="78"/>
    </location>
</feature>
<organism evidence="8 9">
    <name type="scientific">Limnofasciculus baicalensis BBK-W-15</name>
    <dbReference type="NCBI Taxonomy" id="2699891"/>
    <lineage>
        <taxon>Bacteria</taxon>
        <taxon>Bacillati</taxon>
        <taxon>Cyanobacteriota</taxon>
        <taxon>Cyanophyceae</taxon>
        <taxon>Coleofasciculales</taxon>
        <taxon>Coleofasciculaceae</taxon>
        <taxon>Limnofasciculus</taxon>
        <taxon>Limnofasciculus baicalensis</taxon>
    </lineage>
</organism>
<keyword evidence="5" id="KW-0326">Glycosidase</keyword>
<reference evidence="8" key="1">
    <citation type="submission" date="2022-06" db="EMBL/GenBank/DDBJ databases">
        <title>New cyanobacteria of genus Symplocastrum in benthos of Lake Baikal.</title>
        <authorList>
            <person name="Sorokovikova E."/>
            <person name="Tikhonova I."/>
            <person name="Krasnopeev A."/>
            <person name="Evseev P."/>
            <person name="Gladkikh A."/>
            <person name="Belykh O."/>
        </authorList>
    </citation>
    <scope>NUCLEOTIDE SEQUENCE</scope>
    <source>
        <strain evidence="8">BBK-W-15</strain>
    </source>
</reference>